<dbReference type="EMBL" id="JAIWYP010000014">
    <property type="protein sequence ID" value="KAH3713215.1"/>
    <property type="molecule type" value="Genomic_DNA"/>
</dbReference>
<sequence length="178" mass="19564">MVSTYPVTYPLGSNQTEGWSAPTRSLTLWVPTRLKDGQPLPGHLPSGFPPDRRMVNPYPVTYPLGPHQTEGWSAPTQSLTLWVPTRQKDGQPLPVHSLGPHQTEGWSAPTRLLTLWVPTKQKDGQPLPGHLPSGSPLDRMMVSPYPVTYPLGPHQTEGWSGSGTPCRPSGLRLQKQVK</sequence>
<feature type="region of interest" description="Disordered" evidence="1">
    <location>
        <begin position="155"/>
        <end position="178"/>
    </location>
</feature>
<evidence type="ECO:0000256" key="1">
    <source>
        <dbReference type="SAM" id="MobiDB-lite"/>
    </source>
</evidence>
<reference evidence="2" key="2">
    <citation type="submission" date="2020-11" db="EMBL/GenBank/DDBJ databases">
        <authorList>
            <person name="McCartney M.A."/>
            <person name="Auch B."/>
            <person name="Kono T."/>
            <person name="Mallez S."/>
            <person name="Becker A."/>
            <person name="Gohl D.M."/>
            <person name="Silverstein K.A.T."/>
            <person name="Koren S."/>
            <person name="Bechman K.B."/>
            <person name="Herman A."/>
            <person name="Abrahante J.E."/>
            <person name="Garbe J."/>
        </authorList>
    </citation>
    <scope>NUCLEOTIDE SEQUENCE</scope>
    <source>
        <strain evidence="2">Duluth1</strain>
        <tissue evidence="2">Whole animal</tissue>
    </source>
</reference>
<evidence type="ECO:0000313" key="3">
    <source>
        <dbReference type="Proteomes" id="UP000828390"/>
    </source>
</evidence>
<dbReference type="Proteomes" id="UP000828390">
    <property type="component" value="Unassembled WGS sequence"/>
</dbReference>
<keyword evidence="3" id="KW-1185">Reference proteome</keyword>
<gene>
    <name evidence="2" type="ORF">DPMN_073001</name>
</gene>
<evidence type="ECO:0000313" key="2">
    <source>
        <dbReference type="EMBL" id="KAH3713215.1"/>
    </source>
</evidence>
<protein>
    <submittedName>
        <fullName evidence="2">Uncharacterized protein</fullName>
    </submittedName>
</protein>
<dbReference type="AlphaFoldDB" id="A0A9D4BYC3"/>
<accession>A0A9D4BYC3</accession>
<proteinExistence type="predicted"/>
<organism evidence="2 3">
    <name type="scientific">Dreissena polymorpha</name>
    <name type="common">Zebra mussel</name>
    <name type="synonym">Mytilus polymorpha</name>
    <dbReference type="NCBI Taxonomy" id="45954"/>
    <lineage>
        <taxon>Eukaryota</taxon>
        <taxon>Metazoa</taxon>
        <taxon>Spiralia</taxon>
        <taxon>Lophotrochozoa</taxon>
        <taxon>Mollusca</taxon>
        <taxon>Bivalvia</taxon>
        <taxon>Autobranchia</taxon>
        <taxon>Heteroconchia</taxon>
        <taxon>Euheterodonta</taxon>
        <taxon>Imparidentia</taxon>
        <taxon>Neoheterodontei</taxon>
        <taxon>Myida</taxon>
        <taxon>Dreissenoidea</taxon>
        <taxon>Dreissenidae</taxon>
        <taxon>Dreissena</taxon>
    </lineage>
</organism>
<comment type="caution">
    <text evidence="2">The sequence shown here is derived from an EMBL/GenBank/DDBJ whole genome shotgun (WGS) entry which is preliminary data.</text>
</comment>
<name>A0A9D4BYC3_DREPO</name>
<reference evidence="2" key="1">
    <citation type="journal article" date="2019" name="bioRxiv">
        <title>The Genome of the Zebra Mussel, Dreissena polymorpha: A Resource for Invasive Species Research.</title>
        <authorList>
            <person name="McCartney M.A."/>
            <person name="Auch B."/>
            <person name="Kono T."/>
            <person name="Mallez S."/>
            <person name="Zhang Y."/>
            <person name="Obille A."/>
            <person name="Becker A."/>
            <person name="Abrahante J.E."/>
            <person name="Garbe J."/>
            <person name="Badalamenti J.P."/>
            <person name="Herman A."/>
            <person name="Mangelson H."/>
            <person name="Liachko I."/>
            <person name="Sullivan S."/>
            <person name="Sone E.D."/>
            <person name="Koren S."/>
            <person name="Silverstein K.A.T."/>
            <person name="Beckman K.B."/>
            <person name="Gohl D.M."/>
        </authorList>
    </citation>
    <scope>NUCLEOTIDE SEQUENCE</scope>
    <source>
        <strain evidence="2">Duluth1</strain>
        <tissue evidence="2">Whole animal</tissue>
    </source>
</reference>